<name>W7X101_TETTS</name>
<dbReference type="AlphaFoldDB" id="W7X101"/>
<dbReference type="Proteomes" id="UP000009168">
    <property type="component" value="Unassembled WGS sequence"/>
</dbReference>
<dbReference type="GeneID" id="24440942"/>
<keyword evidence="2" id="KW-1185">Reference proteome</keyword>
<sequence length="106" mass="12273">MNFILAIIDAERYAATSGKEKQNQAPLISTRSSFICYNSCNILLTSSAVCLARIRTYIQIGVRNQRLLHSYSYRLTHSRRRRIHLNLCHLVGLHRRISLLLLLIHL</sequence>
<gene>
    <name evidence="1" type="ORF">TTHERM_000857999</name>
</gene>
<dbReference type="KEGG" id="tet:TTHERM_000857999"/>
<dbReference type="EMBL" id="GG662557">
    <property type="protein sequence ID" value="EWS72835.1"/>
    <property type="molecule type" value="Genomic_DNA"/>
</dbReference>
<organism evidence="1 2">
    <name type="scientific">Tetrahymena thermophila (strain SB210)</name>
    <dbReference type="NCBI Taxonomy" id="312017"/>
    <lineage>
        <taxon>Eukaryota</taxon>
        <taxon>Sar</taxon>
        <taxon>Alveolata</taxon>
        <taxon>Ciliophora</taxon>
        <taxon>Intramacronucleata</taxon>
        <taxon>Oligohymenophorea</taxon>
        <taxon>Hymenostomatida</taxon>
        <taxon>Tetrahymenina</taxon>
        <taxon>Tetrahymenidae</taxon>
        <taxon>Tetrahymena</taxon>
    </lineage>
</organism>
<evidence type="ECO:0000313" key="2">
    <source>
        <dbReference type="Proteomes" id="UP000009168"/>
    </source>
</evidence>
<reference evidence="2" key="1">
    <citation type="journal article" date="2006" name="PLoS Biol.">
        <title>Macronuclear genome sequence of the ciliate Tetrahymena thermophila, a model eukaryote.</title>
        <authorList>
            <person name="Eisen J.A."/>
            <person name="Coyne R.S."/>
            <person name="Wu M."/>
            <person name="Wu D."/>
            <person name="Thiagarajan M."/>
            <person name="Wortman J.R."/>
            <person name="Badger J.H."/>
            <person name="Ren Q."/>
            <person name="Amedeo P."/>
            <person name="Jones K.M."/>
            <person name="Tallon L.J."/>
            <person name="Delcher A.L."/>
            <person name="Salzberg S.L."/>
            <person name="Silva J.C."/>
            <person name="Haas B.J."/>
            <person name="Majoros W.H."/>
            <person name="Farzad M."/>
            <person name="Carlton J.M."/>
            <person name="Smith R.K. Jr."/>
            <person name="Garg J."/>
            <person name="Pearlman R.E."/>
            <person name="Karrer K.M."/>
            <person name="Sun L."/>
            <person name="Manning G."/>
            <person name="Elde N.C."/>
            <person name="Turkewitz A.P."/>
            <person name="Asai D.J."/>
            <person name="Wilkes D.E."/>
            <person name="Wang Y."/>
            <person name="Cai H."/>
            <person name="Collins K."/>
            <person name="Stewart B.A."/>
            <person name="Lee S.R."/>
            <person name="Wilamowska K."/>
            <person name="Weinberg Z."/>
            <person name="Ruzzo W.L."/>
            <person name="Wloga D."/>
            <person name="Gaertig J."/>
            <person name="Frankel J."/>
            <person name="Tsao C.-C."/>
            <person name="Gorovsky M.A."/>
            <person name="Keeling P.J."/>
            <person name="Waller R.F."/>
            <person name="Patron N.J."/>
            <person name="Cherry J.M."/>
            <person name="Stover N.A."/>
            <person name="Krieger C.J."/>
            <person name="del Toro C."/>
            <person name="Ryder H.F."/>
            <person name="Williamson S.C."/>
            <person name="Barbeau R.A."/>
            <person name="Hamilton E.P."/>
            <person name="Orias E."/>
        </authorList>
    </citation>
    <scope>NUCLEOTIDE SEQUENCE [LARGE SCALE GENOMIC DNA]</scope>
    <source>
        <strain evidence="2">SB210</strain>
    </source>
</reference>
<dbReference type="RefSeq" id="XP_012654626.1">
    <property type="nucleotide sequence ID" value="XM_012799172.1"/>
</dbReference>
<protein>
    <submittedName>
        <fullName evidence="1">Uncharacterized protein</fullName>
    </submittedName>
</protein>
<proteinExistence type="predicted"/>
<dbReference type="InParanoid" id="W7X101"/>
<evidence type="ECO:0000313" key="1">
    <source>
        <dbReference type="EMBL" id="EWS72835.1"/>
    </source>
</evidence>
<accession>W7X101</accession>